<dbReference type="Proteomes" id="UP000012073">
    <property type="component" value="Unassembled WGS sequence"/>
</dbReference>
<evidence type="ECO:0000313" key="4">
    <source>
        <dbReference type="EMBL" id="CDF36728.1"/>
    </source>
</evidence>
<sequence>MPLPSAVRYLPRRLHIFSTALLVYFTLQLTSLLNRLLRRDAAAVDAAWSASNTCAARLILRTASARRGLWIKCCQYVAARPDALPPEYSQVLSQSLDDCPPTPAARVIATVNEQLRHTECGRQWQETEGRPAVANDFFHEFDPAKPIASASIAQVHAAVLRSSGQRVVLKVQHPGVKPMLLRDLIDLKTLLKWIAGAQPRFDMRPVLDAWINMVPKETDFLNEMRNLQAVRSTLRGVQGLPEHLCADAYVPEPLPHLTSDKLFVMEYIDGCKVTDVDTMSRHDVNLERIILEITRSFGNQLFVSNVFSGDPHPGNFLVHHLSDGAQPVLLDFGICVQVPEKTRLGFAKLILAAIDSDSYSLIQALADVGVKLNRADPVASLDIIKYLFRTTAPREQARQEQAEFRKDLEAREGDIRKNERDTDVHQAFEGDLPAQSKKSSKREKTRSPIDSFPGDLVFLFRSLGMLRGLAVTLGVRHSYLETLRPFATYALDAACPPEQRLKAPVYRPIHTNGRRAARAASVLERVFGKLLEKNMMIGVQVAVYKEGKLVLNLASGRRGRYDPRPVKPDSVFNSFSSTKGLSAILFASLQDEYNIGYDDPVSSHWPEYAANGKGDTTVGHVLSHSAGLPYALPETLPMTRLRDDWEGIIKHLEESAPSFEPGSRTEYHALTFGWLVAGLITKATGMTYQQHLRILTEKLGIEDECFCGTMPEDLLPDVPGSRVASMSSSIFQDLQDGPIGKLIKQANAKRPTGSHHSDHSSDAKNESSDMAGDVKEKTERVLKDLNLPGAGIAKAPAYILDLNFFNHPVMRGGFVPSANGHFSARALAKLYGAVANDGCVDGCRILAPGRAEKMQERFCDIDSRSTRGWGAGLTLYDSIDKRGKEVKQSAIGHGGIGGSFAFAVPSENFAMAVTLNKLNAVSISAAVAISVVCKAFEVPTPSWYHAFAEKAMTAFKEGSKEKNGDEASLMEKILGGEGETDMMKILVG</sequence>
<dbReference type="SUPFAM" id="SSF56601">
    <property type="entry name" value="beta-lactamase/transpeptidase-like"/>
    <property type="match status" value="1"/>
</dbReference>
<evidence type="ECO:0000313" key="5">
    <source>
        <dbReference type="Proteomes" id="UP000012073"/>
    </source>
</evidence>
<feature type="region of interest" description="Disordered" evidence="1">
    <location>
        <begin position="407"/>
        <end position="447"/>
    </location>
</feature>
<dbReference type="InterPro" id="IPR011009">
    <property type="entry name" value="Kinase-like_dom_sf"/>
</dbReference>
<evidence type="ECO:0000256" key="1">
    <source>
        <dbReference type="SAM" id="MobiDB-lite"/>
    </source>
</evidence>
<feature type="compositionally biased region" description="Basic and acidic residues" evidence="1">
    <location>
        <begin position="755"/>
        <end position="775"/>
    </location>
</feature>
<dbReference type="OMA" id="EWCKESP"/>
<feature type="region of interest" description="Disordered" evidence="1">
    <location>
        <begin position="746"/>
        <end position="775"/>
    </location>
</feature>
<proteinExistence type="predicted"/>
<dbReference type="Gramene" id="CDF36728">
    <property type="protein sequence ID" value="CDF36728"/>
    <property type="gene ID" value="CHC_T00005174001"/>
</dbReference>
<organism evidence="4 5">
    <name type="scientific">Chondrus crispus</name>
    <name type="common">Carrageen Irish moss</name>
    <name type="synonym">Polymorpha crispa</name>
    <dbReference type="NCBI Taxonomy" id="2769"/>
    <lineage>
        <taxon>Eukaryota</taxon>
        <taxon>Rhodophyta</taxon>
        <taxon>Florideophyceae</taxon>
        <taxon>Rhodymeniophycidae</taxon>
        <taxon>Gigartinales</taxon>
        <taxon>Gigartinaceae</taxon>
        <taxon>Chondrus</taxon>
    </lineage>
</organism>
<reference evidence="5" key="1">
    <citation type="journal article" date="2013" name="Proc. Natl. Acad. Sci. U.S.A.">
        <title>Genome structure and metabolic features in the red seaweed Chondrus crispus shed light on evolution of the Archaeplastida.</title>
        <authorList>
            <person name="Collen J."/>
            <person name="Porcel B."/>
            <person name="Carre W."/>
            <person name="Ball S.G."/>
            <person name="Chaparro C."/>
            <person name="Tonon T."/>
            <person name="Barbeyron T."/>
            <person name="Michel G."/>
            <person name="Noel B."/>
            <person name="Valentin K."/>
            <person name="Elias M."/>
            <person name="Artiguenave F."/>
            <person name="Arun A."/>
            <person name="Aury J.M."/>
            <person name="Barbosa-Neto J.F."/>
            <person name="Bothwell J.H."/>
            <person name="Bouget F.Y."/>
            <person name="Brillet L."/>
            <person name="Cabello-Hurtado F."/>
            <person name="Capella-Gutierrez S."/>
            <person name="Charrier B."/>
            <person name="Cladiere L."/>
            <person name="Cock J.M."/>
            <person name="Coelho S.M."/>
            <person name="Colleoni C."/>
            <person name="Czjzek M."/>
            <person name="Da Silva C."/>
            <person name="Delage L."/>
            <person name="Denoeud F."/>
            <person name="Deschamps P."/>
            <person name="Dittami S.M."/>
            <person name="Gabaldon T."/>
            <person name="Gachon C.M."/>
            <person name="Groisillier A."/>
            <person name="Herve C."/>
            <person name="Jabbari K."/>
            <person name="Katinka M."/>
            <person name="Kloareg B."/>
            <person name="Kowalczyk N."/>
            <person name="Labadie K."/>
            <person name="Leblanc C."/>
            <person name="Lopez P.J."/>
            <person name="McLachlan D.H."/>
            <person name="Meslet-Cladiere L."/>
            <person name="Moustafa A."/>
            <person name="Nehr Z."/>
            <person name="Nyvall Collen P."/>
            <person name="Panaud O."/>
            <person name="Partensky F."/>
            <person name="Poulain J."/>
            <person name="Rensing S.A."/>
            <person name="Rousvoal S."/>
            <person name="Samson G."/>
            <person name="Symeonidi A."/>
            <person name="Weissenbach J."/>
            <person name="Zambounis A."/>
            <person name="Wincker P."/>
            <person name="Boyen C."/>
        </authorList>
    </citation>
    <scope>NUCLEOTIDE SEQUENCE [LARGE SCALE GENOMIC DNA]</scope>
    <source>
        <strain evidence="5">cv. Stackhouse</strain>
    </source>
</reference>
<dbReference type="InterPro" id="IPR001466">
    <property type="entry name" value="Beta-lactam-related"/>
</dbReference>
<keyword evidence="5" id="KW-1185">Reference proteome</keyword>
<dbReference type="InterPro" id="IPR012338">
    <property type="entry name" value="Beta-lactam/transpept-like"/>
</dbReference>
<evidence type="ECO:0000259" key="3">
    <source>
        <dbReference type="Pfam" id="PF03109"/>
    </source>
</evidence>
<dbReference type="PANTHER" id="PTHR43173">
    <property type="entry name" value="ABC1 FAMILY PROTEIN"/>
    <property type="match status" value="1"/>
</dbReference>
<accession>R7QG25</accession>
<dbReference type="AlphaFoldDB" id="R7QG25"/>
<dbReference type="Gene3D" id="3.40.710.10">
    <property type="entry name" value="DD-peptidase/beta-lactamase superfamily"/>
    <property type="match status" value="1"/>
</dbReference>
<dbReference type="PhylomeDB" id="R7QG25"/>
<evidence type="ECO:0000259" key="2">
    <source>
        <dbReference type="Pfam" id="PF00144"/>
    </source>
</evidence>
<dbReference type="STRING" id="2769.R7QG25"/>
<protein>
    <recommendedName>
        <fullName evidence="6">ABC1 atypical kinase-like domain-containing protein</fullName>
    </recommendedName>
</protein>
<dbReference type="KEGG" id="ccp:CHC_T00005174001"/>
<feature type="domain" description="Beta-lactamase-related" evidence="2">
    <location>
        <begin position="524"/>
        <end position="919"/>
    </location>
</feature>
<feature type="domain" description="ABC1 atypical kinase-like" evidence="3">
    <location>
        <begin position="134"/>
        <end position="363"/>
    </location>
</feature>
<dbReference type="PANTHER" id="PTHR43173:SF3">
    <property type="entry name" value="ABC1 FAMILY PROTEIN"/>
    <property type="match status" value="1"/>
</dbReference>
<name>R7QG25_CHOCR</name>
<dbReference type="OrthoDB" id="3474at2759"/>
<dbReference type="RefSeq" id="XP_005716547.1">
    <property type="nucleotide sequence ID" value="XM_005716490.1"/>
</dbReference>
<dbReference type="Pfam" id="PF00144">
    <property type="entry name" value="Beta-lactamase"/>
    <property type="match status" value="1"/>
</dbReference>
<dbReference type="InterPro" id="IPR004147">
    <property type="entry name" value="ABC1_dom"/>
</dbReference>
<gene>
    <name evidence="4" type="ORF">CHC_T00005174001</name>
</gene>
<dbReference type="SUPFAM" id="SSF56112">
    <property type="entry name" value="Protein kinase-like (PK-like)"/>
    <property type="match status" value="1"/>
</dbReference>
<dbReference type="CDD" id="cd05121">
    <property type="entry name" value="ABC1_ADCK3-like"/>
    <property type="match status" value="1"/>
</dbReference>
<dbReference type="InterPro" id="IPR051130">
    <property type="entry name" value="Mito_struct-func_regulator"/>
</dbReference>
<evidence type="ECO:0008006" key="6">
    <source>
        <dbReference type="Google" id="ProtNLM"/>
    </source>
</evidence>
<dbReference type="GeneID" id="17324274"/>
<feature type="compositionally biased region" description="Basic and acidic residues" evidence="1">
    <location>
        <begin position="407"/>
        <end position="428"/>
    </location>
</feature>
<dbReference type="EMBL" id="HG001799">
    <property type="protein sequence ID" value="CDF36728.1"/>
    <property type="molecule type" value="Genomic_DNA"/>
</dbReference>
<dbReference type="Pfam" id="PF03109">
    <property type="entry name" value="ABC1"/>
    <property type="match status" value="1"/>
</dbReference>